<dbReference type="AlphaFoldDB" id="A0AAW2ULU3"/>
<organism evidence="5">
    <name type="scientific">Sesamum latifolium</name>
    <dbReference type="NCBI Taxonomy" id="2727402"/>
    <lineage>
        <taxon>Eukaryota</taxon>
        <taxon>Viridiplantae</taxon>
        <taxon>Streptophyta</taxon>
        <taxon>Embryophyta</taxon>
        <taxon>Tracheophyta</taxon>
        <taxon>Spermatophyta</taxon>
        <taxon>Magnoliopsida</taxon>
        <taxon>eudicotyledons</taxon>
        <taxon>Gunneridae</taxon>
        <taxon>Pentapetalae</taxon>
        <taxon>asterids</taxon>
        <taxon>lamiids</taxon>
        <taxon>Lamiales</taxon>
        <taxon>Pedaliaceae</taxon>
        <taxon>Sesamum</taxon>
    </lineage>
</organism>
<dbReference type="PANTHER" id="PTHR36766:SF44">
    <property type="entry name" value="NBS-CODING RESISTANCE GENE ANALOG"/>
    <property type="match status" value="1"/>
</dbReference>
<dbReference type="PRINTS" id="PR00364">
    <property type="entry name" value="DISEASERSIST"/>
</dbReference>
<evidence type="ECO:0000256" key="2">
    <source>
        <dbReference type="ARBA" id="ARBA00022821"/>
    </source>
</evidence>
<sequence>MAVAAYASLLSLTHVLDNIQLPARRHLLHLQAIPIQRLQEKVKFLQGFLELHSQRISQEAEHLARQIIAVADEAEHIIDFYVVNQLRERSQNRRPLTAAIPHFRREIIILIRKIDFITKKLMVIKEEWDDVQDQQPIVAVEPVGSTTLPSSDKNTTVGSDEVLVRVIDELTRGESDLQILPIVGMGGIGKTTLAQNAFDHLYIVNRFDLRIWFTISQQYRVKDILLKYFLNDEKNKEDDKKDKQDDKKEDDEKNKDDDEKEDDEKNKDDDEKEDDEKKQKCITDDEKKEEKGKSLDELGVAELGECMHKLLFGKRYLIVMDDMWSIKAWEDFMLYFPNNGNRSRILVTTRLLDVARPLRFDNHYFTMNFLDEDKSWDLLCEKVFGQKSCPYAELEEIGREIAKGCRGLPLSLVVIGGLLAKSNKTREYWGLLQRM</sequence>
<feature type="domain" description="NB-ARC" evidence="4">
    <location>
        <begin position="163"/>
        <end position="247"/>
    </location>
</feature>
<feature type="region of interest" description="Disordered" evidence="3">
    <location>
        <begin position="237"/>
        <end position="286"/>
    </location>
</feature>
<evidence type="ECO:0000256" key="3">
    <source>
        <dbReference type="SAM" id="MobiDB-lite"/>
    </source>
</evidence>
<reference evidence="5" key="1">
    <citation type="submission" date="2020-06" db="EMBL/GenBank/DDBJ databases">
        <authorList>
            <person name="Li T."/>
            <person name="Hu X."/>
            <person name="Zhang T."/>
            <person name="Song X."/>
            <person name="Zhang H."/>
            <person name="Dai N."/>
            <person name="Sheng W."/>
            <person name="Hou X."/>
            <person name="Wei L."/>
        </authorList>
    </citation>
    <scope>NUCLEOTIDE SEQUENCE</scope>
    <source>
        <strain evidence="5">KEN1</strain>
        <tissue evidence="5">Leaf</tissue>
    </source>
</reference>
<keyword evidence="1" id="KW-0433">Leucine-rich repeat</keyword>
<dbReference type="Gene3D" id="1.20.5.4130">
    <property type="match status" value="1"/>
</dbReference>
<dbReference type="InterPro" id="IPR027417">
    <property type="entry name" value="P-loop_NTPase"/>
</dbReference>
<dbReference type="PANTHER" id="PTHR36766">
    <property type="entry name" value="PLANT BROAD-SPECTRUM MILDEW RESISTANCE PROTEIN RPW8"/>
    <property type="match status" value="1"/>
</dbReference>
<dbReference type="Gene3D" id="1.10.8.430">
    <property type="entry name" value="Helical domain of apoptotic protease-activating factors"/>
    <property type="match status" value="1"/>
</dbReference>
<gene>
    <name evidence="5" type="ORF">Slati_3548400</name>
</gene>
<dbReference type="Pfam" id="PF00931">
    <property type="entry name" value="NB-ARC"/>
    <property type="match status" value="2"/>
</dbReference>
<dbReference type="GO" id="GO:0043531">
    <property type="term" value="F:ADP binding"/>
    <property type="evidence" value="ECO:0007669"/>
    <property type="project" value="InterPro"/>
</dbReference>
<reference evidence="5" key="2">
    <citation type="journal article" date="2024" name="Plant">
        <title>Genomic evolution and insights into agronomic trait innovations of Sesamum species.</title>
        <authorList>
            <person name="Miao H."/>
            <person name="Wang L."/>
            <person name="Qu L."/>
            <person name="Liu H."/>
            <person name="Sun Y."/>
            <person name="Le M."/>
            <person name="Wang Q."/>
            <person name="Wei S."/>
            <person name="Zheng Y."/>
            <person name="Lin W."/>
            <person name="Duan Y."/>
            <person name="Cao H."/>
            <person name="Xiong S."/>
            <person name="Wang X."/>
            <person name="Wei L."/>
            <person name="Li C."/>
            <person name="Ma Q."/>
            <person name="Ju M."/>
            <person name="Zhao R."/>
            <person name="Li G."/>
            <person name="Mu C."/>
            <person name="Tian Q."/>
            <person name="Mei H."/>
            <person name="Zhang T."/>
            <person name="Gao T."/>
            <person name="Zhang H."/>
        </authorList>
    </citation>
    <scope>NUCLEOTIDE SEQUENCE</scope>
    <source>
        <strain evidence="5">KEN1</strain>
    </source>
</reference>
<evidence type="ECO:0000256" key="1">
    <source>
        <dbReference type="ARBA" id="ARBA00022614"/>
    </source>
</evidence>
<dbReference type="SUPFAM" id="SSF52540">
    <property type="entry name" value="P-loop containing nucleoside triphosphate hydrolases"/>
    <property type="match status" value="1"/>
</dbReference>
<name>A0AAW2ULU3_9LAMI</name>
<feature type="domain" description="NB-ARC" evidence="4">
    <location>
        <begin position="292"/>
        <end position="388"/>
    </location>
</feature>
<protein>
    <submittedName>
        <fullName evidence="5">Late blight resistance proteinR1B-17</fullName>
    </submittedName>
</protein>
<evidence type="ECO:0000313" key="5">
    <source>
        <dbReference type="EMBL" id="KAL0417165.1"/>
    </source>
</evidence>
<evidence type="ECO:0000259" key="4">
    <source>
        <dbReference type="Pfam" id="PF00931"/>
    </source>
</evidence>
<comment type="caution">
    <text evidence="5">The sequence shown here is derived from an EMBL/GenBank/DDBJ whole genome shotgun (WGS) entry which is preliminary data.</text>
</comment>
<accession>A0AAW2ULU3</accession>
<dbReference type="InterPro" id="IPR042197">
    <property type="entry name" value="Apaf_helical"/>
</dbReference>
<dbReference type="InterPro" id="IPR002182">
    <property type="entry name" value="NB-ARC"/>
</dbReference>
<proteinExistence type="predicted"/>
<dbReference type="EMBL" id="JACGWN010000012">
    <property type="protein sequence ID" value="KAL0417165.1"/>
    <property type="molecule type" value="Genomic_DNA"/>
</dbReference>
<keyword evidence="2" id="KW-0611">Plant defense</keyword>
<dbReference type="Gene3D" id="3.40.50.300">
    <property type="entry name" value="P-loop containing nucleotide triphosphate hydrolases"/>
    <property type="match status" value="1"/>
</dbReference>
<dbReference type="GO" id="GO:0006952">
    <property type="term" value="P:defense response"/>
    <property type="evidence" value="ECO:0007669"/>
    <property type="project" value="UniProtKB-KW"/>
</dbReference>